<dbReference type="AlphaFoldDB" id="C8X4N5"/>
<dbReference type="OrthoDB" id="9801160at2"/>
<dbReference type="InterPro" id="IPR006675">
    <property type="entry name" value="HDIG_dom"/>
</dbReference>
<dbReference type="Gene3D" id="1.10.3210.10">
    <property type="entry name" value="Hypothetical protein af1432"/>
    <property type="match status" value="1"/>
</dbReference>
<dbReference type="PROSITE" id="PS51831">
    <property type="entry name" value="HD"/>
    <property type="match status" value="1"/>
</dbReference>
<dbReference type="NCBIfam" id="TIGR00277">
    <property type="entry name" value="HDIG"/>
    <property type="match status" value="1"/>
</dbReference>
<dbReference type="PANTHER" id="PTHR38659">
    <property type="entry name" value="METAL-DEPENDENT PHOSPHOHYDROLASE"/>
    <property type="match status" value="1"/>
</dbReference>
<dbReference type="eggNOG" id="COG2316">
    <property type="taxonomic scope" value="Bacteria"/>
</dbReference>
<dbReference type="HOGENOM" id="CLU_090635_1_0_7"/>
<dbReference type="EMBL" id="CP001734">
    <property type="protein sequence ID" value="ACV69258.1"/>
    <property type="molecule type" value="Genomic_DNA"/>
</dbReference>
<sequence>MFNREQALALLKEHTSEEHLLHHALETEAVMRHLARELGEDETVWGLTGLVHDIDYAQTKETPEQHGVLGAQMVADHLPDEALQAIRAHNSEMTGVAATTRLDFALRCGETVTGLVRASALVRPNKMEGLKPKSLKKKIKDKSFAANVSRERLAECDRIGLEQGAFLQLAITAVQEIAPEVGLE</sequence>
<dbReference type="RefSeq" id="WP_015752401.1">
    <property type="nucleotide sequence ID" value="NC_013223.1"/>
</dbReference>
<keyword evidence="3" id="KW-1185">Reference proteome</keyword>
<dbReference type="PANTHER" id="PTHR38659:SF1">
    <property type="entry name" value="METAL DEPENDENT PHOSPHOHYDROLASE"/>
    <property type="match status" value="1"/>
</dbReference>
<dbReference type="STRING" id="485915.Dret_1974"/>
<evidence type="ECO:0000313" key="2">
    <source>
        <dbReference type="EMBL" id="ACV69258.1"/>
    </source>
</evidence>
<dbReference type="KEGG" id="drt:Dret_1974"/>
<dbReference type="InterPro" id="IPR003607">
    <property type="entry name" value="HD/PDEase_dom"/>
</dbReference>
<dbReference type="Proteomes" id="UP000001052">
    <property type="component" value="Chromosome"/>
</dbReference>
<evidence type="ECO:0000259" key="1">
    <source>
        <dbReference type="PROSITE" id="PS51831"/>
    </source>
</evidence>
<gene>
    <name evidence="2" type="ordered locus">Dret_1974</name>
</gene>
<organism evidence="2 3">
    <name type="scientific">Desulfohalobium retbaense (strain ATCC 49708 / DSM 5692 / JCM 16813 / HR100)</name>
    <dbReference type="NCBI Taxonomy" id="485915"/>
    <lineage>
        <taxon>Bacteria</taxon>
        <taxon>Pseudomonadati</taxon>
        <taxon>Thermodesulfobacteriota</taxon>
        <taxon>Desulfovibrionia</taxon>
        <taxon>Desulfovibrionales</taxon>
        <taxon>Desulfohalobiaceae</taxon>
        <taxon>Desulfohalobium</taxon>
    </lineage>
</organism>
<evidence type="ECO:0000313" key="3">
    <source>
        <dbReference type="Proteomes" id="UP000001052"/>
    </source>
</evidence>
<name>C8X4N5_DESRD</name>
<protein>
    <submittedName>
        <fullName evidence="2">Metal dependent phosphohydrolase</fullName>
    </submittedName>
</protein>
<feature type="domain" description="HD" evidence="1">
    <location>
        <begin position="20"/>
        <end position="111"/>
    </location>
</feature>
<dbReference type="CDD" id="cd00077">
    <property type="entry name" value="HDc"/>
    <property type="match status" value="1"/>
</dbReference>
<accession>C8X4N5</accession>
<dbReference type="SUPFAM" id="SSF109604">
    <property type="entry name" value="HD-domain/PDEase-like"/>
    <property type="match status" value="1"/>
</dbReference>
<dbReference type="InterPro" id="IPR006674">
    <property type="entry name" value="HD_domain"/>
</dbReference>
<reference evidence="2 3" key="2">
    <citation type="journal article" date="2010" name="Stand. Genomic Sci.">
        <title>Complete genome sequence of Desulfohalobium retbaense type strain (HR(100)).</title>
        <authorList>
            <person name="Spring S."/>
            <person name="Nolan M."/>
            <person name="Lapidus A."/>
            <person name="Glavina Del Rio T."/>
            <person name="Copeland A."/>
            <person name="Tice H."/>
            <person name="Cheng J.F."/>
            <person name="Lucas S."/>
            <person name="Land M."/>
            <person name="Chen F."/>
            <person name="Bruce D."/>
            <person name="Goodwin L."/>
            <person name="Pitluck S."/>
            <person name="Ivanova N."/>
            <person name="Mavromatis K."/>
            <person name="Mikhailova N."/>
            <person name="Pati A."/>
            <person name="Chen A."/>
            <person name="Palaniappan K."/>
            <person name="Hauser L."/>
            <person name="Chang Y.J."/>
            <person name="Jeffries C.D."/>
            <person name="Munk C."/>
            <person name="Kiss H."/>
            <person name="Chain P."/>
            <person name="Han C."/>
            <person name="Brettin T."/>
            <person name="Detter J.C."/>
            <person name="Schuler E."/>
            <person name="Goker M."/>
            <person name="Rohde M."/>
            <person name="Bristow J."/>
            <person name="Eisen J.A."/>
            <person name="Markowitz V."/>
            <person name="Hugenholtz P."/>
            <person name="Kyrpides N.C."/>
            <person name="Klenk H.P."/>
        </authorList>
    </citation>
    <scope>NUCLEOTIDE SEQUENCE [LARGE SCALE GENOMIC DNA]</scope>
    <source>
        <strain evidence="2 3">DSM 5692</strain>
    </source>
</reference>
<dbReference type="Pfam" id="PF01966">
    <property type="entry name" value="HD"/>
    <property type="match status" value="1"/>
</dbReference>
<proteinExistence type="predicted"/>
<reference evidence="3" key="1">
    <citation type="submission" date="2009-09" db="EMBL/GenBank/DDBJ databases">
        <title>The complete chromosome of Desulfohalobium retbaense DSM 5692.</title>
        <authorList>
            <consortium name="US DOE Joint Genome Institute (JGI-PGF)"/>
            <person name="Lucas S."/>
            <person name="Copeland A."/>
            <person name="Lapidus A."/>
            <person name="Glavina del Rio T."/>
            <person name="Dalin E."/>
            <person name="Tice H."/>
            <person name="Bruce D."/>
            <person name="Goodwin L."/>
            <person name="Pitluck S."/>
            <person name="Kyrpides N."/>
            <person name="Mavromatis K."/>
            <person name="Ivanova N."/>
            <person name="Mikhailova N."/>
            <person name="Munk A.C."/>
            <person name="Brettin T."/>
            <person name="Detter J.C."/>
            <person name="Han C."/>
            <person name="Tapia R."/>
            <person name="Larimer F."/>
            <person name="Land M."/>
            <person name="Hauser L."/>
            <person name="Markowitz V."/>
            <person name="Cheng J.-F."/>
            <person name="Hugenholtz P."/>
            <person name="Woyke T."/>
            <person name="Wu D."/>
            <person name="Spring S."/>
            <person name="Klenk H.-P."/>
            <person name="Eisen J.A."/>
        </authorList>
    </citation>
    <scope>NUCLEOTIDE SEQUENCE [LARGE SCALE GENOMIC DNA]</scope>
    <source>
        <strain evidence="3">DSM 5692</strain>
    </source>
</reference>